<proteinExistence type="predicted"/>
<name>A0A7S2H208_9EUKA</name>
<reference evidence="2" key="1">
    <citation type="submission" date="2021-01" db="EMBL/GenBank/DDBJ databases">
        <authorList>
            <person name="Corre E."/>
            <person name="Pelletier E."/>
            <person name="Niang G."/>
            <person name="Scheremetjew M."/>
            <person name="Finn R."/>
            <person name="Kale V."/>
            <person name="Holt S."/>
            <person name="Cochrane G."/>
            <person name="Meng A."/>
            <person name="Brown T."/>
            <person name="Cohen L."/>
        </authorList>
    </citation>
    <scope>NUCLEOTIDE SEQUENCE</scope>
    <source>
        <strain evidence="2">UTEX LB 985</strain>
    </source>
</reference>
<dbReference type="EMBL" id="HBGU01044836">
    <property type="protein sequence ID" value="CAD9478266.1"/>
    <property type="molecule type" value="Transcribed_RNA"/>
</dbReference>
<protein>
    <submittedName>
        <fullName evidence="2">Uncharacterized protein</fullName>
    </submittedName>
</protein>
<feature type="region of interest" description="Disordered" evidence="1">
    <location>
        <begin position="1"/>
        <end position="124"/>
    </location>
</feature>
<accession>A0A7S2H208</accession>
<feature type="compositionally biased region" description="Low complexity" evidence="1">
    <location>
        <begin position="19"/>
        <end position="29"/>
    </location>
</feature>
<sequence length="124" mass="13055">MVSAIAANSMPDPGYVKDTPAARSPTRKTPTPRPGSNGRPKTPTPRPSANAAQRRRPPSARKENGNRNSHTNGARPATGMGSARPQNSQMGSARPQGGAKRKTPRATPRRDRPPSAPTPIMSSS</sequence>
<evidence type="ECO:0000256" key="1">
    <source>
        <dbReference type="SAM" id="MobiDB-lite"/>
    </source>
</evidence>
<gene>
    <name evidence="2" type="ORF">CBRE1094_LOCUS24437</name>
</gene>
<evidence type="ECO:0000313" key="2">
    <source>
        <dbReference type="EMBL" id="CAD9478266.1"/>
    </source>
</evidence>
<dbReference type="AlphaFoldDB" id="A0A7S2H208"/>
<organism evidence="2">
    <name type="scientific">Haptolina brevifila</name>
    <dbReference type="NCBI Taxonomy" id="156173"/>
    <lineage>
        <taxon>Eukaryota</taxon>
        <taxon>Haptista</taxon>
        <taxon>Haptophyta</taxon>
        <taxon>Prymnesiophyceae</taxon>
        <taxon>Prymnesiales</taxon>
        <taxon>Prymnesiaceae</taxon>
        <taxon>Haptolina</taxon>
    </lineage>
</organism>